<feature type="domain" description="Arrestin-like N-terminal" evidence="2">
    <location>
        <begin position="14"/>
        <end position="147"/>
    </location>
</feature>
<dbReference type="InParanoid" id="K1PBI0"/>
<dbReference type="Pfam" id="PF00339">
    <property type="entry name" value="Arrestin_N"/>
    <property type="match status" value="1"/>
</dbReference>
<proteinExistence type="inferred from homology"/>
<dbReference type="InterPro" id="IPR014752">
    <property type="entry name" value="Arrestin-like_C"/>
</dbReference>
<dbReference type="PANTHER" id="PTHR11188">
    <property type="entry name" value="ARRESTIN DOMAIN CONTAINING PROTEIN"/>
    <property type="match status" value="1"/>
</dbReference>
<dbReference type="PANTHER" id="PTHR11188:SF176">
    <property type="entry name" value="ARRESTIN DOMAIN-CONTAINING PROTEIN 1"/>
    <property type="match status" value="1"/>
</dbReference>
<name>K1PBI0_MAGGI</name>
<dbReference type="InterPro" id="IPR011021">
    <property type="entry name" value="Arrestin-like_N"/>
</dbReference>
<organism evidence="3">
    <name type="scientific">Magallana gigas</name>
    <name type="common">Pacific oyster</name>
    <name type="synonym">Crassostrea gigas</name>
    <dbReference type="NCBI Taxonomy" id="29159"/>
    <lineage>
        <taxon>Eukaryota</taxon>
        <taxon>Metazoa</taxon>
        <taxon>Spiralia</taxon>
        <taxon>Lophotrochozoa</taxon>
        <taxon>Mollusca</taxon>
        <taxon>Bivalvia</taxon>
        <taxon>Autobranchia</taxon>
        <taxon>Pteriomorphia</taxon>
        <taxon>Ostreida</taxon>
        <taxon>Ostreoidea</taxon>
        <taxon>Ostreidae</taxon>
        <taxon>Magallana</taxon>
    </lineage>
</organism>
<accession>K1PBI0</accession>
<reference evidence="3" key="1">
    <citation type="journal article" date="2012" name="Nature">
        <title>The oyster genome reveals stress adaptation and complexity of shell formation.</title>
        <authorList>
            <person name="Zhang G."/>
            <person name="Fang X."/>
            <person name="Guo X."/>
            <person name="Li L."/>
            <person name="Luo R."/>
            <person name="Xu F."/>
            <person name="Yang P."/>
            <person name="Zhang L."/>
            <person name="Wang X."/>
            <person name="Qi H."/>
            <person name="Xiong Z."/>
            <person name="Que H."/>
            <person name="Xie Y."/>
            <person name="Holland P.W."/>
            <person name="Paps J."/>
            <person name="Zhu Y."/>
            <person name="Wu F."/>
            <person name="Chen Y."/>
            <person name="Wang J."/>
            <person name="Peng C."/>
            <person name="Meng J."/>
            <person name="Yang L."/>
            <person name="Liu J."/>
            <person name="Wen B."/>
            <person name="Zhang N."/>
            <person name="Huang Z."/>
            <person name="Zhu Q."/>
            <person name="Feng Y."/>
            <person name="Mount A."/>
            <person name="Hedgecock D."/>
            <person name="Xu Z."/>
            <person name="Liu Y."/>
            <person name="Domazet-Loso T."/>
            <person name="Du Y."/>
            <person name="Sun X."/>
            <person name="Zhang S."/>
            <person name="Liu B."/>
            <person name="Cheng P."/>
            <person name="Jiang X."/>
            <person name="Li J."/>
            <person name="Fan D."/>
            <person name="Wang W."/>
            <person name="Fu W."/>
            <person name="Wang T."/>
            <person name="Wang B."/>
            <person name="Zhang J."/>
            <person name="Peng Z."/>
            <person name="Li Y."/>
            <person name="Li N."/>
            <person name="Wang J."/>
            <person name="Chen M."/>
            <person name="He Y."/>
            <person name="Tan F."/>
            <person name="Song X."/>
            <person name="Zheng Q."/>
            <person name="Huang R."/>
            <person name="Yang H."/>
            <person name="Du X."/>
            <person name="Chen L."/>
            <person name="Yang M."/>
            <person name="Gaffney P.M."/>
            <person name="Wang S."/>
            <person name="Luo L."/>
            <person name="She Z."/>
            <person name="Ming Y."/>
            <person name="Huang W."/>
            <person name="Zhang S."/>
            <person name="Huang B."/>
            <person name="Zhang Y."/>
            <person name="Qu T."/>
            <person name="Ni P."/>
            <person name="Miao G."/>
            <person name="Wang J."/>
            <person name="Wang Q."/>
            <person name="Steinberg C.E."/>
            <person name="Wang H."/>
            <person name="Li N."/>
            <person name="Qian L."/>
            <person name="Zhang G."/>
            <person name="Li Y."/>
            <person name="Yang H."/>
            <person name="Liu X."/>
            <person name="Wang J."/>
            <person name="Yin Y."/>
            <person name="Wang J."/>
        </authorList>
    </citation>
    <scope>NUCLEOTIDE SEQUENCE [LARGE SCALE GENOMIC DNA]</scope>
    <source>
        <strain evidence="3">05x7-T-G4-1.051#20</strain>
    </source>
</reference>
<comment type="similarity">
    <text evidence="1">Belongs to the arrestin family.</text>
</comment>
<evidence type="ECO:0000259" key="2">
    <source>
        <dbReference type="Pfam" id="PF00339"/>
    </source>
</evidence>
<evidence type="ECO:0000256" key="1">
    <source>
        <dbReference type="ARBA" id="ARBA00005298"/>
    </source>
</evidence>
<dbReference type="AlphaFoldDB" id="K1PBI0"/>
<sequence>MKIESVEVSFRDDYSQQRRLYFPGQTVSGTFSFRVTETFTVNSVVMKCKGKTHVEWTDTDSKGHDKEIDVDEMQLEDVQYLIGSEYDKNFSQDLYVGEHRHEFSFKLPENLPTSYENKHAYVRYYLKAKFYRPEWTKTDYEFKEHFTQPVNSTDTDTVGCCCCAEGPIVSEVKLERTCYVPGEFINIRALIDNKTSKKMSGSRVELWMEEQTDLIVHIRGELGGRCQYSIVVQLRSLCGGLAALLSYPMFLELGVTSHFLSWLPFAIGVYAVYGTLLSFKKLKVIIEQERL</sequence>
<dbReference type="EMBL" id="JH815763">
    <property type="protein sequence ID" value="EKC21152.1"/>
    <property type="molecule type" value="Genomic_DNA"/>
</dbReference>
<dbReference type="HOGENOM" id="CLU_957280_0_0_1"/>
<dbReference type="GO" id="GO:0015031">
    <property type="term" value="P:protein transport"/>
    <property type="evidence" value="ECO:0007669"/>
    <property type="project" value="TreeGrafter"/>
</dbReference>
<dbReference type="Gene3D" id="2.60.40.640">
    <property type="match status" value="2"/>
</dbReference>
<evidence type="ECO:0000313" key="3">
    <source>
        <dbReference type="EMBL" id="EKC21152.1"/>
    </source>
</evidence>
<dbReference type="GO" id="GO:0005737">
    <property type="term" value="C:cytoplasm"/>
    <property type="evidence" value="ECO:0007669"/>
    <property type="project" value="TreeGrafter"/>
</dbReference>
<dbReference type="InterPro" id="IPR014756">
    <property type="entry name" value="Ig_E-set"/>
</dbReference>
<dbReference type="InterPro" id="IPR050357">
    <property type="entry name" value="Arrestin_domain-protein"/>
</dbReference>
<gene>
    <name evidence="3" type="ORF">CGI_10004485</name>
</gene>
<dbReference type="SUPFAM" id="SSF81296">
    <property type="entry name" value="E set domains"/>
    <property type="match status" value="2"/>
</dbReference>
<protein>
    <submittedName>
        <fullName evidence="3">Arrestin domain-containing protein 3</fullName>
    </submittedName>
</protein>